<organism evidence="1">
    <name type="scientific">marine sediment metagenome</name>
    <dbReference type="NCBI Taxonomy" id="412755"/>
    <lineage>
        <taxon>unclassified sequences</taxon>
        <taxon>metagenomes</taxon>
        <taxon>ecological metagenomes</taxon>
    </lineage>
</organism>
<evidence type="ECO:0000313" key="1">
    <source>
        <dbReference type="EMBL" id="KKK87087.1"/>
    </source>
</evidence>
<proteinExistence type="predicted"/>
<comment type="caution">
    <text evidence="1">The sequence shown here is derived from an EMBL/GenBank/DDBJ whole genome shotgun (WGS) entry which is preliminary data.</text>
</comment>
<dbReference type="AlphaFoldDB" id="A0A0F8Z026"/>
<name>A0A0F8Z026_9ZZZZ</name>
<accession>A0A0F8Z026</accession>
<protein>
    <submittedName>
        <fullName evidence="1">Uncharacterized protein</fullName>
    </submittedName>
</protein>
<dbReference type="EMBL" id="LAZR01050558">
    <property type="protein sequence ID" value="KKK87087.1"/>
    <property type="molecule type" value="Genomic_DNA"/>
</dbReference>
<gene>
    <name evidence="1" type="ORF">LCGC14_2756750</name>
</gene>
<reference evidence="1" key="1">
    <citation type="journal article" date="2015" name="Nature">
        <title>Complex archaea that bridge the gap between prokaryotes and eukaryotes.</title>
        <authorList>
            <person name="Spang A."/>
            <person name="Saw J.H."/>
            <person name="Jorgensen S.L."/>
            <person name="Zaremba-Niedzwiedzka K."/>
            <person name="Martijn J."/>
            <person name="Lind A.E."/>
            <person name="van Eijk R."/>
            <person name="Schleper C."/>
            <person name="Guy L."/>
            <person name="Ettema T.J."/>
        </authorList>
    </citation>
    <scope>NUCLEOTIDE SEQUENCE</scope>
</reference>
<sequence length="124" mass="13579">MIRIIVLGLSLVLFSGLAAYGEVVKKTHKITISKADAEKLPGYTSKDAVYDDIKSELSFTVENASGKAHRLVHNGQKVMALIEGTDITFTSTIYTIEEFTTKQQAIDRINSLGLEYGPAILSEE</sequence>